<sequence length="182" mass="20351">MELNTINYRISDTSDKSPVPIPNEGHYFRRRGVKIQLKGLPHSLTHTLSSSPNSRLQSTDWSSPSGSVTVTDRRITYLADVRIQGIETILFPLGTLAIRNNDTFNQKVVKAVAYVNNFPVSVSFRFSKRGDAKDFISYASMLQGSMMAANRLTRVDLSQSLNQPPPGYHEVSHLERLPPYAA</sequence>
<evidence type="ECO:0000256" key="1">
    <source>
        <dbReference type="SAM" id="MobiDB-lite"/>
    </source>
</evidence>
<keyword evidence="3" id="KW-1185">Reference proteome</keyword>
<protein>
    <submittedName>
        <fullName evidence="2">Uncharacterized protein</fullName>
    </submittedName>
</protein>
<dbReference type="Proteomes" id="UP001479436">
    <property type="component" value="Unassembled WGS sequence"/>
</dbReference>
<gene>
    <name evidence="2" type="ORF">K7432_008704</name>
</gene>
<organism evidence="2 3">
    <name type="scientific">Basidiobolus ranarum</name>
    <dbReference type="NCBI Taxonomy" id="34480"/>
    <lineage>
        <taxon>Eukaryota</taxon>
        <taxon>Fungi</taxon>
        <taxon>Fungi incertae sedis</taxon>
        <taxon>Zoopagomycota</taxon>
        <taxon>Entomophthoromycotina</taxon>
        <taxon>Basidiobolomycetes</taxon>
        <taxon>Basidiobolales</taxon>
        <taxon>Basidiobolaceae</taxon>
        <taxon>Basidiobolus</taxon>
    </lineage>
</organism>
<proteinExistence type="predicted"/>
<comment type="caution">
    <text evidence="2">The sequence shown here is derived from an EMBL/GenBank/DDBJ whole genome shotgun (WGS) entry which is preliminary data.</text>
</comment>
<reference evidence="2 3" key="1">
    <citation type="submission" date="2023-04" db="EMBL/GenBank/DDBJ databases">
        <title>Genome of Basidiobolus ranarum AG-B5.</title>
        <authorList>
            <person name="Stajich J.E."/>
            <person name="Carter-House D."/>
            <person name="Gryganskyi A."/>
        </authorList>
    </citation>
    <scope>NUCLEOTIDE SEQUENCE [LARGE SCALE GENOMIC DNA]</scope>
    <source>
        <strain evidence="2 3">AG-B5</strain>
    </source>
</reference>
<name>A0ABR2VZ28_9FUNG</name>
<evidence type="ECO:0000313" key="3">
    <source>
        <dbReference type="Proteomes" id="UP001479436"/>
    </source>
</evidence>
<evidence type="ECO:0000313" key="2">
    <source>
        <dbReference type="EMBL" id="KAK9709936.1"/>
    </source>
</evidence>
<feature type="region of interest" description="Disordered" evidence="1">
    <location>
        <begin position="44"/>
        <end position="63"/>
    </location>
</feature>
<dbReference type="EMBL" id="JASJQH010007371">
    <property type="protein sequence ID" value="KAK9709936.1"/>
    <property type="molecule type" value="Genomic_DNA"/>
</dbReference>
<accession>A0ABR2VZ28</accession>
<feature type="compositionally biased region" description="Polar residues" evidence="1">
    <location>
        <begin position="53"/>
        <end position="63"/>
    </location>
</feature>